<evidence type="ECO:0000313" key="2">
    <source>
        <dbReference type="Proteomes" id="UP000546200"/>
    </source>
</evidence>
<dbReference type="EMBL" id="JACIJK010000002">
    <property type="protein sequence ID" value="MBB5714154.1"/>
    <property type="molecule type" value="Genomic_DNA"/>
</dbReference>
<sequence length="115" mass="12970">MIMLVGLALFLQAQSLMPPAQRLSERLFYAGLYQQGAISCDRRIAKRQQREFDRRFGTRIAALKRKDTAKWGADPGFDAIALGQCSRPTESVSAKFETALQKFALDLSAIEREYP</sequence>
<protein>
    <submittedName>
        <fullName evidence="1">Uncharacterized protein</fullName>
    </submittedName>
</protein>
<evidence type="ECO:0000313" key="1">
    <source>
        <dbReference type="EMBL" id="MBB5714154.1"/>
    </source>
</evidence>
<name>A0A7W9ETF9_9SPHN</name>
<accession>A0A7W9ETF9</accession>
<dbReference type="Proteomes" id="UP000546200">
    <property type="component" value="Unassembled WGS sequence"/>
</dbReference>
<keyword evidence="2" id="KW-1185">Reference proteome</keyword>
<dbReference type="AlphaFoldDB" id="A0A7W9ETF9"/>
<reference evidence="1 2" key="1">
    <citation type="submission" date="2020-08" db="EMBL/GenBank/DDBJ databases">
        <title>Genomic Encyclopedia of Type Strains, Phase IV (KMG-IV): sequencing the most valuable type-strain genomes for metagenomic binning, comparative biology and taxonomic classification.</title>
        <authorList>
            <person name="Goeker M."/>
        </authorList>
    </citation>
    <scope>NUCLEOTIDE SEQUENCE [LARGE SCALE GENOMIC DNA]</scope>
    <source>
        <strain evidence="1 2">DSM 100044</strain>
    </source>
</reference>
<proteinExistence type="predicted"/>
<organism evidence="1 2">
    <name type="scientific">Sphingomonas aerophila</name>
    <dbReference type="NCBI Taxonomy" id="1344948"/>
    <lineage>
        <taxon>Bacteria</taxon>
        <taxon>Pseudomonadati</taxon>
        <taxon>Pseudomonadota</taxon>
        <taxon>Alphaproteobacteria</taxon>
        <taxon>Sphingomonadales</taxon>
        <taxon>Sphingomonadaceae</taxon>
        <taxon>Sphingomonas</taxon>
    </lineage>
</organism>
<gene>
    <name evidence="1" type="ORF">FHS94_000977</name>
</gene>
<comment type="caution">
    <text evidence="1">The sequence shown here is derived from an EMBL/GenBank/DDBJ whole genome shotgun (WGS) entry which is preliminary data.</text>
</comment>
<dbReference type="RefSeq" id="WP_184055186.1">
    <property type="nucleotide sequence ID" value="NZ_JACIJK010000002.1"/>
</dbReference>